<name>A0A0E0GUZ0_ORYNI</name>
<dbReference type="HOGENOM" id="CLU_1443196_0_0_1"/>
<evidence type="ECO:0000313" key="2">
    <source>
        <dbReference type="Proteomes" id="UP000006591"/>
    </source>
</evidence>
<dbReference type="Proteomes" id="UP000006591">
    <property type="component" value="Chromosome 3"/>
</dbReference>
<keyword evidence="2" id="KW-1185">Reference proteome</keyword>
<proteinExistence type="predicted"/>
<accession>A0A0E0GUZ0</accession>
<reference evidence="1" key="1">
    <citation type="submission" date="2015-04" db="UniProtKB">
        <authorList>
            <consortium name="EnsemblPlants"/>
        </authorList>
    </citation>
    <scope>IDENTIFICATION</scope>
    <source>
        <strain evidence="1">SL10</strain>
    </source>
</reference>
<evidence type="ECO:0000313" key="1">
    <source>
        <dbReference type="EnsemblPlants" id="ONIVA03G38790.1"/>
    </source>
</evidence>
<organism evidence="1">
    <name type="scientific">Oryza nivara</name>
    <name type="common">Indian wild rice</name>
    <name type="synonym">Oryza sativa f. spontanea</name>
    <dbReference type="NCBI Taxonomy" id="4536"/>
    <lineage>
        <taxon>Eukaryota</taxon>
        <taxon>Viridiplantae</taxon>
        <taxon>Streptophyta</taxon>
        <taxon>Embryophyta</taxon>
        <taxon>Tracheophyta</taxon>
        <taxon>Spermatophyta</taxon>
        <taxon>Magnoliopsida</taxon>
        <taxon>Liliopsida</taxon>
        <taxon>Poales</taxon>
        <taxon>Poaceae</taxon>
        <taxon>BOP clade</taxon>
        <taxon>Oryzoideae</taxon>
        <taxon>Oryzeae</taxon>
        <taxon>Oryzinae</taxon>
        <taxon>Oryza</taxon>
    </lineage>
</organism>
<protein>
    <submittedName>
        <fullName evidence="1">Uncharacterized protein</fullName>
    </submittedName>
</protein>
<dbReference type="Gramene" id="ONIVA03G38790.1">
    <property type="protein sequence ID" value="ONIVA03G38790.1"/>
    <property type="gene ID" value="ONIVA03G38790"/>
</dbReference>
<sequence>MYHAAGTILVSAVSAWRQRTRTPAPPAAWRSPFRPRDHLLLPPWLGLIHPKTLYRRVMAYAVQTPRPLGLSANALGADTLHTLNRPMCGNELTVSLVVQRLYKGSAPNTLALRPCHVASRPPRWRDVSARTAWDAAKQVRLDPCPNAAFAGTWPGWIAGFDVQCVYSMVCWMMTVCLNFEEPSPSLVL</sequence>
<dbReference type="EnsemblPlants" id="ONIVA03G38790.1">
    <property type="protein sequence ID" value="ONIVA03G38790.1"/>
    <property type="gene ID" value="ONIVA03G38790"/>
</dbReference>
<reference evidence="1" key="2">
    <citation type="submission" date="2018-04" db="EMBL/GenBank/DDBJ databases">
        <title>OnivRS2 (Oryza nivara Reference Sequence Version 2).</title>
        <authorList>
            <person name="Zhang J."/>
            <person name="Kudrna D."/>
            <person name="Lee S."/>
            <person name="Talag J."/>
            <person name="Rajasekar S."/>
            <person name="Welchert J."/>
            <person name="Hsing Y.-I."/>
            <person name="Wing R.A."/>
        </authorList>
    </citation>
    <scope>NUCLEOTIDE SEQUENCE [LARGE SCALE GENOMIC DNA]</scope>
    <source>
        <strain evidence="1">SL10</strain>
    </source>
</reference>
<dbReference type="AlphaFoldDB" id="A0A0E0GUZ0"/>